<dbReference type="InterPro" id="IPR007411">
    <property type="entry name" value="EpmC"/>
</dbReference>
<sequence>MHHYQDLITLFDQCFSTPYNTRLLKGGDEPIYLPADEQRPYHGIYFAHGFFSSALHECSHWLIAGEERRQLVDFGYWYTPDGRNAEQQALFQKVEVKPQALEWILSKASGYRFRISIDNLSGEETDSEPFKKAVHAQVLSYCERGLPKRAQLFRQALCAFYKTPTELNKDDFCYVDL</sequence>
<dbReference type="Proteomes" id="UP000054729">
    <property type="component" value="Unassembled WGS sequence"/>
</dbReference>
<dbReference type="PATRIC" id="fig|66969.6.peg.672"/>
<name>A0A0W1AMF2_9GAMM</name>
<dbReference type="AlphaFoldDB" id="A0A0W1AMF2"/>
<organism evidence="1 2">
    <name type="scientific">Legionella waltersii</name>
    <dbReference type="NCBI Taxonomy" id="66969"/>
    <lineage>
        <taxon>Bacteria</taxon>
        <taxon>Pseudomonadati</taxon>
        <taxon>Pseudomonadota</taxon>
        <taxon>Gammaproteobacteria</taxon>
        <taxon>Legionellales</taxon>
        <taxon>Legionellaceae</taxon>
        <taxon>Legionella</taxon>
    </lineage>
</organism>
<accession>A0A0W1AMF2</accession>
<dbReference type="RefSeq" id="WP_058479460.1">
    <property type="nucleotide sequence ID" value="NZ_CAAAIQ010000027.1"/>
</dbReference>
<dbReference type="OrthoDB" id="5298591at2"/>
<evidence type="ECO:0000313" key="1">
    <source>
        <dbReference type="EMBL" id="KTD82508.1"/>
    </source>
</evidence>
<keyword evidence="2" id="KW-1185">Reference proteome</keyword>
<dbReference type="STRING" id="66969.Lwal_0625"/>
<reference evidence="1 2" key="1">
    <citation type="submission" date="2015-11" db="EMBL/GenBank/DDBJ databases">
        <title>Genomic analysis of 38 Legionella species identifies large and diverse effector repertoires.</title>
        <authorList>
            <person name="Burstein D."/>
            <person name="Amaro F."/>
            <person name="Zusman T."/>
            <person name="Lifshitz Z."/>
            <person name="Cohen O."/>
            <person name="Gilbert J.A."/>
            <person name="Pupko T."/>
            <person name="Shuman H.A."/>
            <person name="Segal G."/>
        </authorList>
    </citation>
    <scope>NUCLEOTIDE SEQUENCE [LARGE SCALE GENOMIC DNA]</scope>
    <source>
        <strain evidence="1 2">ATCC 51914</strain>
    </source>
</reference>
<evidence type="ECO:0000313" key="2">
    <source>
        <dbReference type="Proteomes" id="UP000054729"/>
    </source>
</evidence>
<dbReference type="EMBL" id="LNZB01000011">
    <property type="protein sequence ID" value="KTD82508.1"/>
    <property type="molecule type" value="Genomic_DNA"/>
</dbReference>
<gene>
    <name evidence="1" type="ORF">Lwal_0625</name>
</gene>
<dbReference type="Pfam" id="PF04315">
    <property type="entry name" value="EpmC"/>
    <property type="match status" value="1"/>
</dbReference>
<comment type="caution">
    <text evidence="1">The sequence shown here is derived from an EMBL/GenBank/DDBJ whole genome shotgun (WGS) entry which is preliminary data.</text>
</comment>
<proteinExistence type="predicted"/>
<protein>
    <submittedName>
        <fullName evidence="1">Transporting ATPase</fullName>
    </submittedName>
</protein>